<dbReference type="PANTHER" id="PTHR35337">
    <property type="entry name" value="SLR1478 PROTEIN"/>
    <property type="match status" value="1"/>
</dbReference>
<feature type="transmembrane region" description="Helical" evidence="1">
    <location>
        <begin position="218"/>
        <end position="235"/>
    </location>
</feature>
<feature type="transmembrane region" description="Helical" evidence="1">
    <location>
        <begin position="165"/>
        <end position="185"/>
    </location>
</feature>
<gene>
    <name evidence="2" type="ORF">ATJ78_1788</name>
</gene>
<dbReference type="Pfam" id="PF01944">
    <property type="entry name" value="SpoIIM"/>
    <property type="match status" value="1"/>
</dbReference>
<dbReference type="Proteomes" id="UP000221369">
    <property type="component" value="Unassembled WGS sequence"/>
</dbReference>
<organism evidence="2 3">
    <name type="scientific">Paramicrobacterium agarici</name>
    <dbReference type="NCBI Taxonomy" id="630514"/>
    <lineage>
        <taxon>Bacteria</taxon>
        <taxon>Bacillati</taxon>
        <taxon>Actinomycetota</taxon>
        <taxon>Actinomycetes</taxon>
        <taxon>Micrococcales</taxon>
        <taxon>Microbacteriaceae</taxon>
        <taxon>Paramicrobacterium</taxon>
    </lineage>
</organism>
<dbReference type="RefSeq" id="WP_098407259.1">
    <property type="nucleotide sequence ID" value="NZ_PDJE01000001.1"/>
</dbReference>
<keyword evidence="1" id="KW-0812">Transmembrane</keyword>
<keyword evidence="1" id="KW-1133">Transmembrane helix</keyword>
<evidence type="ECO:0000313" key="3">
    <source>
        <dbReference type="Proteomes" id="UP000221369"/>
    </source>
</evidence>
<dbReference type="EMBL" id="PDJE01000001">
    <property type="protein sequence ID" value="PFG30846.1"/>
    <property type="molecule type" value="Genomic_DNA"/>
</dbReference>
<feature type="transmembrane region" description="Helical" evidence="1">
    <location>
        <begin position="256"/>
        <end position="277"/>
    </location>
</feature>
<dbReference type="InterPro" id="IPR002798">
    <property type="entry name" value="SpoIIM-like"/>
</dbReference>
<keyword evidence="3" id="KW-1185">Reference proteome</keyword>
<name>A0A2A9DWU9_9MICO</name>
<protein>
    <submittedName>
        <fullName evidence="2">Putative membrane protein SpoIIM required for sporulation</fullName>
    </submittedName>
</protein>
<accession>A0A2A9DWU9</accession>
<feature type="transmembrane region" description="Helical" evidence="1">
    <location>
        <begin position="98"/>
        <end position="120"/>
    </location>
</feature>
<proteinExistence type="predicted"/>
<reference evidence="2 3" key="1">
    <citation type="submission" date="2017-10" db="EMBL/GenBank/DDBJ databases">
        <title>Sequencing the genomes of 1000 actinobacteria strains.</title>
        <authorList>
            <person name="Klenk H.-P."/>
        </authorList>
    </citation>
    <scope>NUCLEOTIDE SEQUENCE [LARGE SCALE GENOMIC DNA]</scope>
    <source>
        <strain evidence="2 3">DSM 21798</strain>
    </source>
</reference>
<dbReference type="PANTHER" id="PTHR35337:SF1">
    <property type="entry name" value="SLR1478 PROTEIN"/>
    <property type="match status" value="1"/>
</dbReference>
<comment type="caution">
    <text evidence="2">The sequence shown here is derived from an EMBL/GenBank/DDBJ whole genome shotgun (WGS) entry which is preliminary data.</text>
</comment>
<keyword evidence="1" id="KW-0472">Membrane</keyword>
<feature type="transmembrane region" description="Helical" evidence="1">
    <location>
        <begin position="289"/>
        <end position="312"/>
    </location>
</feature>
<evidence type="ECO:0000256" key="1">
    <source>
        <dbReference type="SAM" id="Phobius"/>
    </source>
</evidence>
<evidence type="ECO:0000313" key="2">
    <source>
        <dbReference type="EMBL" id="PFG30846.1"/>
    </source>
</evidence>
<dbReference type="AlphaFoldDB" id="A0A2A9DWU9"/>
<sequence>MDLDAYTAAHRSDWERLDELSRTPRLTGEQSDELIMRYQSGATQLSAIKTTAGSTAVGDRLSVVLSRVRLRFTGAAGNALSQLPRFFMLQLPAALYRLRWLTLAVTVATVLIALAFGVWISQDPRVLANLGSESELSSLARDEFVAYYSENPAASFAGRVWTNNAWIAAQCIAFGITGVWVPYVVLQNAQNLGITGAVMFAYDKGDVFFLFIAPHGQLELTCIFVAAAAGLRIFWSWVAPGRRTRLDSIAHEGRSLITVVVGLVIALFVSGIIEGFVTPWPLQEQTEPALGWAIKIGIGTLALAAFLAYMLVVGRRAARHGETGDLDAFGSGATTLTAA</sequence>